<dbReference type="Pfam" id="PF06725">
    <property type="entry name" value="3D"/>
    <property type="match status" value="1"/>
</dbReference>
<gene>
    <name evidence="8" type="ORF">NJ959_13530</name>
</gene>
<sequence length="448" mass="49342">MNNKITAIAFSLGLASQVFLYNLVQSPIRANEPGTPTRANSGISAQISAIACHLLSTTANPFTKDPSASDRENTLFKVQTAVSFPQCGLQNLGIDDGLWADIAQSEGGNNLTNNQKLTTNNKQALLTSIDYSIRYLQTEGAATAYQNYPIPGITRDRVFRSLSRFRKLLLSSRSPAELEAAVKREFIFYQSVGKDGEGTVLFTAYYEPIYPASRVQTSEYRYPLYRRPPNLSSWSKPHPDRRELEGEDGLQGSKGKLRGLELFWLRDRIEAYTIHIQGSARLVLPDGTQTSVNYDGNTAYSYSSIGRALADDGKLPLEGMTMPIILDYFHKHPAELNIYIPRDRSFVFFKESHGNPAMGSINVPVTAERSIATDKSLMPPGALALIHAGFPFVNTTGQIEHRTISRYVLDQDTGGAIKGAGRVDYFLGTGEEAGVRSGVTVSNGQLYY</sequence>
<evidence type="ECO:0000313" key="9">
    <source>
        <dbReference type="Proteomes" id="UP001204953"/>
    </source>
</evidence>
<dbReference type="InterPro" id="IPR036908">
    <property type="entry name" value="RlpA-like_sf"/>
</dbReference>
<feature type="domain" description="Lytic transglycosylase MltA" evidence="7">
    <location>
        <begin position="209"/>
        <end position="350"/>
    </location>
</feature>
<dbReference type="AlphaFoldDB" id="A0AAE3GT83"/>
<dbReference type="GO" id="GO:0009254">
    <property type="term" value="P:peptidoglycan turnover"/>
    <property type="evidence" value="ECO:0007669"/>
    <property type="project" value="InterPro"/>
</dbReference>
<name>A0AAE3GT83_9CYAN</name>
<keyword evidence="3" id="KW-0456">Lyase</keyword>
<comment type="catalytic activity">
    <reaction evidence="1">
        <text>Exolytic cleavage of the (1-&gt;4)-beta-glycosidic linkage between N-acetylmuramic acid (MurNAc) and N-acetylglucosamine (GlcNAc) residues in peptidoglycan, from either the reducing or the non-reducing ends of the peptidoglycan chains, with concomitant formation of a 1,6-anhydrobond in the MurNAc residue.</text>
        <dbReference type="EC" id="4.2.2.n1"/>
    </reaction>
</comment>
<keyword evidence="9" id="KW-1185">Reference proteome</keyword>
<keyword evidence="6" id="KW-0732">Signal</keyword>
<feature type="chain" id="PRO_5041942150" description="peptidoglycan lytic exotransglycosylase" evidence="6">
    <location>
        <begin position="21"/>
        <end position="448"/>
    </location>
</feature>
<evidence type="ECO:0000259" key="7">
    <source>
        <dbReference type="SMART" id="SM00925"/>
    </source>
</evidence>
<dbReference type="PANTHER" id="PTHR30124:SF0">
    <property type="entry name" value="MEMBRANE-BOUND LYTIC MUREIN TRANSGLYCOSYLASE A"/>
    <property type="match status" value="1"/>
</dbReference>
<dbReference type="Proteomes" id="UP001204953">
    <property type="component" value="Unassembled WGS sequence"/>
</dbReference>
<dbReference type="CDD" id="cd14668">
    <property type="entry name" value="mlta_B"/>
    <property type="match status" value="1"/>
</dbReference>
<protein>
    <recommendedName>
        <fullName evidence="2">peptidoglycan lytic exotransglycosylase</fullName>
        <ecNumber evidence="2">4.2.2.n1</ecNumber>
    </recommendedName>
    <alternativeName>
        <fullName evidence="5">Murein hydrolase A</fullName>
    </alternativeName>
</protein>
<dbReference type="GO" id="GO:0004553">
    <property type="term" value="F:hydrolase activity, hydrolyzing O-glycosyl compounds"/>
    <property type="evidence" value="ECO:0007669"/>
    <property type="project" value="InterPro"/>
</dbReference>
<dbReference type="CDD" id="cd14485">
    <property type="entry name" value="mltA_like_LT_A"/>
    <property type="match status" value="1"/>
</dbReference>
<organism evidence="8 9">
    <name type="scientific">Limnofasciculus baicalensis BBK-W-15</name>
    <dbReference type="NCBI Taxonomy" id="2699891"/>
    <lineage>
        <taxon>Bacteria</taxon>
        <taxon>Bacillati</taxon>
        <taxon>Cyanobacteriota</taxon>
        <taxon>Cyanophyceae</taxon>
        <taxon>Coleofasciculales</taxon>
        <taxon>Coleofasciculaceae</taxon>
        <taxon>Limnofasciculus</taxon>
        <taxon>Limnofasciculus baicalensis</taxon>
    </lineage>
</organism>
<dbReference type="SMART" id="SM00925">
    <property type="entry name" value="MltA"/>
    <property type="match status" value="1"/>
</dbReference>
<accession>A0AAE3GT83</accession>
<dbReference type="Gene3D" id="2.40.240.50">
    <property type="entry name" value="Barwin-like endoglucanases"/>
    <property type="match status" value="1"/>
</dbReference>
<dbReference type="GO" id="GO:0008933">
    <property type="term" value="F:peptidoglycan lytic transglycosylase activity"/>
    <property type="evidence" value="ECO:0007669"/>
    <property type="project" value="TreeGrafter"/>
</dbReference>
<dbReference type="InterPro" id="IPR010611">
    <property type="entry name" value="3D_dom"/>
</dbReference>
<evidence type="ECO:0000256" key="4">
    <source>
        <dbReference type="ARBA" id="ARBA00023316"/>
    </source>
</evidence>
<dbReference type="Pfam" id="PF03562">
    <property type="entry name" value="MltA"/>
    <property type="match status" value="1"/>
</dbReference>
<evidence type="ECO:0000256" key="1">
    <source>
        <dbReference type="ARBA" id="ARBA00001420"/>
    </source>
</evidence>
<dbReference type="InterPro" id="IPR005300">
    <property type="entry name" value="MltA_B"/>
</dbReference>
<dbReference type="InterPro" id="IPR026044">
    <property type="entry name" value="MltA"/>
</dbReference>
<dbReference type="EC" id="4.2.2.n1" evidence="2"/>
<dbReference type="PANTHER" id="PTHR30124">
    <property type="entry name" value="MEMBRANE-BOUND LYTIC MUREIN TRANSGLYCOSYLASE A"/>
    <property type="match status" value="1"/>
</dbReference>
<dbReference type="Gene3D" id="2.40.40.10">
    <property type="entry name" value="RlpA-like domain"/>
    <property type="match status" value="1"/>
</dbReference>
<comment type="caution">
    <text evidence="8">The sequence shown here is derived from an EMBL/GenBank/DDBJ whole genome shotgun (WGS) entry which is preliminary data.</text>
</comment>
<evidence type="ECO:0000313" key="8">
    <source>
        <dbReference type="EMBL" id="MCP2729473.1"/>
    </source>
</evidence>
<evidence type="ECO:0000256" key="3">
    <source>
        <dbReference type="ARBA" id="ARBA00023239"/>
    </source>
</evidence>
<reference evidence="8" key="1">
    <citation type="submission" date="2022-06" db="EMBL/GenBank/DDBJ databases">
        <title>New cyanobacteria of genus Symplocastrum in benthos of Lake Baikal.</title>
        <authorList>
            <person name="Sorokovikova E."/>
            <person name="Tikhonova I."/>
            <person name="Krasnopeev A."/>
            <person name="Evseev P."/>
            <person name="Gladkikh A."/>
            <person name="Belykh O."/>
        </authorList>
    </citation>
    <scope>NUCLEOTIDE SEQUENCE</scope>
    <source>
        <strain evidence="8">BBK-W-15</strain>
    </source>
</reference>
<evidence type="ECO:0000256" key="5">
    <source>
        <dbReference type="ARBA" id="ARBA00030918"/>
    </source>
</evidence>
<evidence type="ECO:0000256" key="6">
    <source>
        <dbReference type="SAM" id="SignalP"/>
    </source>
</evidence>
<keyword evidence="4" id="KW-0961">Cell wall biogenesis/degradation</keyword>
<feature type="signal peptide" evidence="6">
    <location>
        <begin position="1"/>
        <end position="20"/>
    </location>
</feature>
<dbReference type="RefSeq" id="WP_254012258.1">
    <property type="nucleotide sequence ID" value="NZ_JAMZMM010000118.1"/>
</dbReference>
<dbReference type="GO" id="GO:0019867">
    <property type="term" value="C:outer membrane"/>
    <property type="evidence" value="ECO:0007669"/>
    <property type="project" value="InterPro"/>
</dbReference>
<evidence type="ECO:0000256" key="2">
    <source>
        <dbReference type="ARBA" id="ARBA00012587"/>
    </source>
</evidence>
<dbReference type="SUPFAM" id="SSF50685">
    <property type="entry name" value="Barwin-like endoglucanases"/>
    <property type="match status" value="1"/>
</dbReference>
<dbReference type="PIRSF" id="PIRSF019422">
    <property type="entry name" value="MltA"/>
    <property type="match status" value="1"/>
</dbReference>
<dbReference type="GO" id="GO:0009253">
    <property type="term" value="P:peptidoglycan catabolic process"/>
    <property type="evidence" value="ECO:0007669"/>
    <property type="project" value="TreeGrafter"/>
</dbReference>
<dbReference type="GO" id="GO:0071555">
    <property type="term" value="P:cell wall organization"/>
    <property type="evidence" value="ECO:0007669"/>
    <property type="project" value="UniProtKB-KW"/>
</dbReference>
<proteinExistence type="predicted"/>
<dbReference type="EMBL" id="JAMZMM010000118">
    <property type="protein sequence ID" value="MCP2729473.1"/>
    <property type="molecule type" value="Genomic_DNA"/>
</dbReference>
<feature type="non-terminal residue" evidence="8">
    <location>
        <position position="448"/>
    </location>
</feature>